<dbReference type="SUPFAM" id="SSF53649">
    <property type="entry name" value="Alkaline phosphatase-like"/>
    <property type="match status" value="1"/>
</dbReference>
<proteinExistence type="predicted"/>
<organism evidence="1 2">
    <name type="scientific">Baekduia soli</name>
    <dbReference type="NCBI Taxonomy" id="496014"/>
    <lineage>
        <taxon>Bacteria</taxon>
        <taxon>Bacillati</taxon>
        <taxon>Actinomycetota</taxon>
        <taxon>Thermoleophilia</taxon>
        <taxon>Solirubrobacterales</taxon>
        <taxon>Baekduiaceae</taxon>
        <taxon>Baekduia</taxon>
    </lineage>
</organism>
<dbReference type="AlphaFoldDB" id="A0A5B8UB98"/>
<dbReference type="PANTHER" id="PTHR10151">
    <property type="entry name" value="ECTONUCLEOTIDE PYROPHOSPHATASE/PHOSPHODIESTERASE"/>
    <property type="match status" value="1"/>
</dbReference>
<accession>A0A5B8UB98</accession>
<dbReference type="Gene3D" id="3.40.720.10">
    <property type="entry name" value="Alkaline Phosphatase, subunit A"/>
    <property type="match status" value="1"/>
</dbReference>
<dbReference type="InterPro" id="IPR002591">
    <property type="entry name" value="Phosphodiest/P_Trfase"/>
</dbReference>
<protein>
    <submittedName>
        <fullName evidence="1">Alkaline phosphatase family protein</fullName>
    </submittedName>
</protein>
<keyword evidence="2" id="KW-1185">Reference proteome</keyword>
<dbReference type="PANTHER" id="PTHR10151:SF120">
    <property type="entry name" value="BIS(5'-ADENOSYL)-TRIPHOSPHATASE"/>
    <property type="match status" value="1"/>
</dbReference>
<name>A0A5B8UB98_9ACTN</name>
<reference evidence="1 2" key="1">
    <citation type="journal article" date="2018" name="J. Microbiol.">
        <title>Baekduia soli gen. nov., sp. nov., a novel bacterium isolated from the soil of Baekdu Mountain and proposal of a novel family name, Baekduiaceae fam. nov.</title>
        <authorList>
            <person name="An D.S."/>
            <person name="Siddiqi M.Z."/>
            <person name="Kim K.H."/>
            <person name="Yu H.S."/>
            <person name="Im W.T."/>
        </authorList>
    </citation>
    <scope>NUCLEOTIDE SEQUENCE [LARGE SCALE GENOMIC DNA]</scope>
    <source>
        <strain evidence="1 2">BR7-21</strain>
    </source>
</reference>
<dbReference type="Pfam" id="PF01663">
    <property type="entry name" value="Phosphodiest"/>
    <property type="match status" value="1"/>
</dbReference>
<evidence type="ECO:0000313" key="2">
    <source>
        <dbReference type="Proteomes" id="UP000321805"/>
    </source>
</evidence>
<dbReference type="InterPro" id="IPR017850">
    <property type="entry name" value="Alkaline_phosphatase_core_sf"/>
</dbReference>
<dbReference type="KEGG" id="bsol:FSW04_24700"/>
<gene>
    <name evidence="1" type="ORF">FSW04_24700</name>
</gene>
<dbReference type="GO" id="GO:0016787">
    <property type="term" value="F:hydrolase activity"/>
    <property type="evidence" value="ECO:0007669"/>
    <property type="project" value="UniProtKB-ARBA"/>
</dbReference>
<dbReference type="EMBL" id="CP042430">
    <property type="protein sequence ID" value="QEC50463.1"/>
    <property type="molecule type" value="Genomic_DNA"/>
</dbReference>
<dbReference type="OrthoDB" id="9779267at2"/>
<dbReference type="RefSeq" id="WP_146923116.1">
    <property type="nucleotide sequence ID" value="NZ_CP042430.1"/>
</dbReference>
<evidence type="ECO:0000313" key="1">
    <source>
        <dbReference type="EMBL" id="QEC50463.1"/>
    </source>
</evidence>
<dbReference type="Proteomes" id="UP000321805">
    <property type="component" value="Chromosome"/>
</dbReference>
<sequence length="383" mass="41038">MSPPGEDFTAVLRTADAALGRYRHVVVVLLDAFGWRFLQRHAEHPLLRRLARDGTVRALPSQFPSTTAAHVTTMHSDLGVGEHGIYEWRIWEPALGRVISPLLYSYAGDRERDTLAPTGLAMGDVLPVHTRYERLAQEGVASIVAQPAAFSPSTYDRAATRGALLAPWPDLAAGLEDLLRRAAAHEHCYAYLYTDAIDTTGHLHGPSSRAFDDVVTATLNAVHAAFFGPRAPRLDDALLVLTADHGQVDVSPERVDVLDELWPGLPGALAPDATGAPTPPAGSARDVFLHVAPERVDEAVAALAAALGDRGTVHRTADLVAAGRFGAAGPRLLERVAPVCVLPGPGRMAWTRAHEGIERRFLGHHGGLHPDEAQTFVATIPLA</sequence>